<evidence type="ECO:0000256" key="1">
    <source>
        <dbReference type="ARBA" id="ARBA00022631"/>
    </source>
</evidence>
<dbReference type="Gene3D" id="2.40.30.10">
    <property type="entry name" value="Translation factors"/>
    <property type="match status" value="1"/>
</dbReference>
<accession>A0A9P6XW53</accession>
<evidence type="ECO:0000259" key="5">
    <source>
        <dbReference type="Pfam" id="PF22594"/>
    </source>
</evidence>
<sequence>MCVEAYTDYPPLGRFAVRDMRQTVAVGVIKSVEKVDKAGKVTKAAAKAAPPLANRLYERRPYSSYDALIEEAQEICFSSELSKQERIEIINAHPRIGESKANLSAMSQKEQGKGGEDQEVNEELGVLNEAYEAKYGFKFIVFVNGRSRREIIPVLKERMTRNTKEEELKIGIESMMQIAKDRLKKLIFIGNNNRL</sequence>
<dbReference type="SUPFAM" id="SSF50465">
    <property type="entry name" value="EF-Tu/eEF-1alpha/eIF2-gamma C-terminal domain"/>
    <property type="match status" value="1"/>
</dbReference>
<dbReference type="AlphaFoldDB" id="A0A9P6XW53"/>
<feature type="domain" description="Oxo-4-hydroxy-4-carboxy-5-ureidoimidazoline decarboxylase" evidence="4">
    <location>
        <begin position="42"/>
        <end position="184"/>
    </location>
</feature>
<keyword evidence="1" id="KW-0659">Purine metabolism</keyword>
<dbReference type="PANTHER" id="PTHR37987">
    <property type="entry name" value="CHROMOSOME 9, WHOLE GENOME SHOTGUN SEQUENCE"/>
    <property type="match status" value="1"/>
</dbReference>
<dbReference type="InterPro" id="IPR018020">
    <property type="entry name" value="OHCU_decarboxylase"/>
</dbReference>
<dbReference type="EMBL" id="JAANIT010003710">
    <property type="protein sequence ID" value="KAG1533658.1"/>
    <property type="molecule type" value="Genomic_DNA"/>
</dbReference>
<dbReference type="InterPro" id="IPR009001">
    <property type="entry name" value="Transl_elong_EF1A/Init_IF2_C"/>
</dbReference>
<dbReference type="GO" id="GO:0005525">
    <property type="term" value="F:GTP binding"/>
    <property type="evidence" value="ECO:0007669"/>
    <property type="project" value="UniProtKB-KW"/>
</dbReference>
<reference evidence="6" key="1">
    <citation type="journal article" date="2020" name="Microb. Genom.">
        <title>Genetic diversity of clinical and environmental Mucorales isolates obtained from an investigation of mucormycosis cases among solid organ transplant recipients.</title>
        <authorList>
            <person name="Nguyen M.H."/>
            <person name="Kaul D."/>
            <person name="Muto C."/>
            <person name="Cheng S.J."/>
            <person name="Richter R.A."/>
            <person name="Bruno V.M."/>
            <person name="Liu G."/>
            <person name="Beyhan S."/>
            <person name="Sundermann A.J."/>
            <person name="Mounaud S."/>
            <person name="Pasculle A.W."/>
            <person name="Nierman W.C."/>
            <person name="Driscoll E."/>
            <person name="Cumbie R."/>
            <person name="Clancy C.J."/>
            <person name="Dupont C.L."/>
        </authorList>
    </citation>
    <scope>NUCLEOTIDE SEQUENCE</scope>
    <source>
        <strain evidence="6">GL16</strain>
    </source>
</reference>
<feature type="domain" description="GTP-eEF1A C-terminal" evidence="5">
    <location>
        <begin position="1"/>
        <end position="30"/>
    </location>
</feature>
<dbReference type="Proteomes" id="UP000717996">
    <property type="component" value="Unassembled WGS sequence"/>
</dbReference>
<evidence type="ECO:0000313" key="6">
    <source>
        <dbReference type="EMBL" id="KAG1533658.1"/>
    </source>
</evidence>
<gene>
    <name evidence="6" type="ORF">G6F51_012503</name>
</gene>
<evidence type="ECO:0000256" key="2">
    <source>
        <dbReference type="ARBA" id="ARBA00022741"/>
    </source>
</evidence>
<dbReference type="Pfam" id="PF22594">
    <property type="entry name" value="GTP-eEF1A_C"/>
    <property type="match status" value="1"/>
</dbReference>
<dbReference type="OrthoDB" id="5398391at2759"/>
<protein>
    <recommendedName>
        <fullName evidence="8">Oxo-4-hydroxy-4-carboxy-5-ureidoimidazoline decarboxylase domain-containing protein</fullName>
    </recommendedName>
</protein>
<keyword evidence="2" id="KW-0547">Nucleotide-binding</keyword>
<dbReference type="PANTHER" id="PTHR37987:SF1">
    <property type="entry name" value="OXO-4-HYDROXY-4-CARBOXY-5-UREIDOIMIDAZOLINE DECARBOXYLASE DOMAIN-CONTAINING PROTEIN"/>
    <property type="match status" value="1"/>
</dbReference>
<evidence type="ECO:0008006" key="8">
    <source>
        <dbReference type="Google" id="ProtNLM"/>
    </source>
</evidence>
<dbReference type="GO" id="GO:0006144">
    <property type="term" value="P:purine nucleobase metabolic process"/>
    <property type="evidence" value="ECO:0007669"/>
    <property type="project" value="UniProtKB-KW"/>
</dbReference>
<dbReference type="InterPro" id="IPR054696">
    <property type="entry name" value="GTP-eEF1A_C"/>
</dbReference>
<dbReference type="Pfam" id="PF09349">
    <property type="entry name" value="OHCU_decarbox"/>
    <property type="match status" value="1"/>
</dbReference>
<organism evidence="6 7">
    <name type="scientific">Rhizopus oryzae</name>
    <name type="common">Mucormycosis agent</name>
    <name type="synonym">Rhizopus arrhizus var. delemar</name>
    <dbReference type="NCBI Taxonomy" id="64495"/>
    <lineage>
        <taxon>Eukaryota</taxon>
        <taxon>Fungi</taxon>
        <taxon>Fungi incertae sedis</taxon>
        <taxon>Mucoromycota</taxon>
        <taxon>Mucoromycotina</taxon>
        <taxon>Mucoromycetes</taxon>
        <taxon>Mucorales</taxon>
        <taxon>Mucorineae</taxon>
        <taxon>Rhizopodaceae</taxon>
        <taxon>Rhizopus</taxon>
    </lineage>
</organism>
<dbReference type="InterPro" id="IPR036778">
    <property type="entry name" value="OHCU_decarboxylase_sf"/>
</dbReference>
<name>A0A9P6XW53_RHIOR</name>
<comment type="caution">
    <text evidence="6">The sequence shown here is derived from an EMBL/GenBank/DDBJ whole genome shotgun (WGS) entry which is preliminary data.</text>
</comment>
<proteinExistence type="predicted"/>
<evidence type="ECO:0000256" key="3">
    <source>
        <dbReference type="ARBA" id="ARBA00023134"/>
    </source>
</evidence>
<evidence type="ECO:0000259" key="4">
    <source>
        <dbReference type="Pfam" id="PF09349"/>
    </source>
</evidence>
<evidence type="ECO:0000313" key="7">
    <source>
        <dbReference type="Proteomes" id="UP000717996"/>
    </source>
</evidence>
<keyword evidence="3" id="KW-0342">GTP-binding</keyword>
<dbReference type="SUPFAM" id="SSF158694">
    <property type="entry name" value="UraD-Like"/>
    <property type="match status" value="1"/>
</dbReference>
<dbReference type="Gene3D" id="1.10.3330.10">
    <property type="entry name" value="Oxo-4-hydroxy-4-carboxy-5-ureidoimidazoline decarboxylase"/>
    <property type="match status" value="1"/>
</dbReference>